<gene>
    <name evidence="1" type="ORF">UU67_C0001G0031</name>
</gene>
<comment type="caution">
    <text evidence="1">The sequence shown here is derived from an EMBL/GenBank/DDBJ whole genome shotgun (WGS) entry which is preliminary data.</text>
</comment>
<proteinExistence type="predicted"/>
<dbReference type="EMBL" id="LCBN01000001">
    <property type="protein sequence ID" value="KKS14435.1"/>
    <property type="molecule type" value="Genomic_DNA"/>
</dbReference>
<organism evidence="1 2">
    <name type="scientific">Candidatus Daviesbacteria bacterium GW2011_GWB1_41_5</name>
    <dbReference type="NCBI Taxonomy" id="1618429"/>
    <lineage>
        <taxon>Bacteria</taxon>
        <taxon>Candidatus Daviesiibacteriota</taxon>
    </lineage>
</organism>
<sequence length="390" mass="45478">MPNDARLITWPYYALGVAPSLAPMEEWVIFFGADFYNMTEIDIPAFIEKTNQCLDYLRKKFPGSKLIYRPHPDESRELFDLDLGGFFIQRDGQSAEEFLWANQRNIKLALSVYSTSSIAALILGLNAHAFYKYFRGVFRGAHKIFVDKYFSDLPGDFFIEDLNSAPPENKINILPDRTFIEEFRQIISVNSGSLWFIVAESRLLLVITALTKLVKSFFPDRQINLIISGHHRWQGQTLTALHQDFHQVLVFPRCFYSLKLNKLFSAWRTAKKIKKLSVNSSSIFIGLAHHSFIENCFISYHPKPFKLAFIPEKTWEITFQPERSGFNLKNLRVTKAGWFYNYFLEPFLGLNRTSYQQYSEPSHLAFIRLQKSLEQLYDRVFLFKNCPPSH</sequence>
<dbReference type="Proteomes" id="UP000034753">
    <property type="component" value="Unassembled WGS sequence"/>
</dbReference>
<reference evidence="1 2" key="1">
    <citation type="journal article" date="2015" name="Nature">
        <title>rRNA introns, odd ribosomes, and small enigmatic genomes across a large radiation of phyla.</title>
        <authorList>
            <person name="Brown C.T."/>
            <person name="Hug L.A."/>
            <person name="Thomas B.C."/>
            <person name="Sharon I."/>
            <person name="Castelle C.J."/>
            <person name="Singh A."/>
            <person name="Wilkins M.J."/>
            <person name="Williams K.H."/>
            <person name="Banfield J.F."/>
        </authorList>
    </citation>
    <scope>NUCLEOTIDE SEQUENCE [LARGE SCALE GENOMIC DNA]</scope>
</reference>
<evidence type="ECO:0000313" key="2">
    <source>
        <dbReference type="Proteomes" id="UP000034753"/>
    </source>
</evidence>
<name>A0A0G0WNR9_9BACT</name>
<accession>A0A0G0WNR9</accession>
<evidence type="ECO:0000313" key="1">
    <source>
        <dbReference type="EMBL" id="KKS14435.1"/>
    </source>
</evidence>
<protein>
    <submittedName>
        <fullName evidence="1">Uncharacterized protein</fullName>
    </submittedName>
</protein>
<dbReference type="AlphaFoldDB" id="A0A0G0WNR9"/>